<evidence type="ECO:0000256" key="3">
    <source>
        <dbReference type="ARBA" id="ARBA00022692"/>
    </source>
</evidence>
<evidence type="ECO:0000256" key="4">
    <source>
        <dbReference type="ARBA" id="ARBA00022989"/>
    </source>
</evidence>
<feature type="transmembrane region" description="Helical" evidence="6">
    <location>
        <begin position="71"/>
        <end position="93"/>
    </location>
</feature>
<dbReference type="InterPro" id="IPR004477">
    <property type="entry name" value="ComEC_N"/>
</dbReference>
<feature type="transmembrane region" description="Helical" evidence="6">
    <location>
        <begin position="337"/>
        <end position="357"/>
    </location>
</feature>
<dbReference type="InterPro" id="IPR001279">
    <property type="entry name" value="Metallo-B-lactamas"/>
</dbReference>
<dbReference type="Pfam" id="PF03772">
    <property type="entry name" value="Competence"/>
    <property type="match status" value="1"/>
</dbReference>
<dbReference type="Pfam" id="PF00753">
    <property type="entry name" value="Lactamase_B"/>
    <property type="match status" value="1"/>
</dbReference>
<keyword evidence="4 6" id="KW-1133">Transmembrane helix</keyword>
<proteinExistence type="predicted"/>
<feature type="non-terminal residue" evidence="8">
    <location>
        <position position="1"/>
    </location>
</feature>
<keyword evidence="2" id="KW-1003">Cell membrane</keyword>
<evidence type="ECO:0000313" key="8">
    <source>
        <dbReference type="EMBL" id="VAW00907.1"/>
    </source>
</evidence>
<dbReference type="SMART" id="SM00849">
    <property type="entry name" value="Lactamase_B"/>
    <property type="match status" value="1"/>
</dbReference>
<feature type="domain" description="Metallo-beta-lactamase" evidence="7">
    <location>
        <begin position="499"/>
        <end position="660"/>
    </location>
</feature>
<dbReference type="AlphaFoldDB" id="A0A3B0SIY8"/>
<dbReference type="NCBIfam" id="TIGR00360">
    <property type="entry name" value="ComEC_N-term"/>
    <property type="match status" value="1"/>
</dbReference>
<evidence type="ECO:0000256" key="1">
    <source>
        <dbReference type="ARBA" id="ARBA00004651"/>
    </source>
</evidence>
<dbReference type="InterPro" id="IPR052159">
    <property type="entry name" value="Competence_DNA_uptake"/>
</dbReference>
<protein>
    <submittedName>
        <fullName evidence="8">DNA internalization-related competence protein ComEC/Rec2</fullName>
    </submittedName>
</protein>
<gene>
    <name evidence="8" type="ORF">MNBD_ACTINO01-1238</name>
</gene>
<feature type="transmembrane region" description="Helical" evidence="6">
    <location>
        <begin position="398"/>
        <end position="420"/>
    </location>
</feature>
<feature type="transmembrane region" description="Helical" evidence="6">
    <location>
        <begin position="309"/>
        <end position="330"/>
    </location>
</feature>
<feature type="transmembrane region" description="Helical" evidence="6">
    <location>
        <begin position="363"/>
        <end position="386"/>
    </location>
</feature>
<dbReference type="Gene3D" id="3.60.15.10">
    <property type="entry name" value="Ribonuclease Z/Hydroxyacylglutathione hydrolase-like"/>
    <property type="match status" value="1"/>
</dbReference>
<dbReference type="InterPro" id="IPR035681">
    <property type="entry name" value="ComA-like_MBL"/>
</dbReference>
<name>A0A3B0SIY8_9ZZZZ</name>
<comment type="subcellular location">
    <subcellularLocation>
        <location evidence="1">Cell membrane</location>
        <topology evidence="1">Multi-pass membrane protein</topology>
    </subcellularLocation>
</comment>
<organism evidence="8">
    <name type="scientific">hydrothermal vent metagenome</name>
    <dbReference type="NCBI Taxonomy" id="652676"/>
    <lineage>
        <taxon>unclassified sequences</taxon>
        <taxon>metagenomes</taxon>
        <taxon>ecological metagenomes</taxon>
    </lineage>
</organism>
<accession>A0A3B0SIY8</accession>
<reference evidence="8" key="1">
    <citation type="submission" date="2018-06" db="EMBL/GenBank/DDBJ databases">
        <authorList>
            <person name="Zhirakovskaya E."/>
        </authorList>
    </citation>
    <scope>NUCLEOTIDE SEQUENCE</scope>
</reference>
<feature type="transmembrane region" description="Helical" evidence="6">
    <location>
        <begin position="273"/>
        <end position="289"/>
    </location>
</feature>
<feature type="transmembrane region" description="Helical" evidence="6">
    <location>
        <begin position="440"/>
        <end position="460"/>
    </location>
</feature>
<evidence type="ECO:0000256" key="6">
    <source>
        <dbReference type="SAM" id="Phobius"/>
    </source>
</evidence>
<feature type="transmembrane region" description="Helical" evidence="6">
    <location>
        <begin position="30"/>
        <end position="59"/>
    </location>
</feature>
<sequence>FPESVRRSWPACAMTSVTLRRVLPDEPARWALLAATSTALGVLVGPTTIGFACLMPIVVVSLRKRTRTVTLIAGVFLILGMISGSAATARVMATRESKTPDGVVELTFGVVEDASSNRYGIAVGEPRRIDGRPWNGPRLAVDGLDESIEVGATVVARGSLRSGVRRIRDEIVAGTLSIDMLEAVHPSRNPAFVVGNALRRRVQTTFGGGRRSDGLIIGLLIGDTRRLGAVDLENLRRSGLAHFVAVSGSNVAVFMIAWWIVTAPLSVRPRFRALLGGAGLAIFVVVTRWEPSVIRASVMTAVPLVGASLGVPVDPWMALGVAVTALLLVSGDLLGSVGFQLSVMATAGVLVGVALSRDRTPRWVWMALLVTISAQIAVAPIILVVFGSMPLVAPLANLVVAPLVTAATVLGGLSLVVGALHPVASAVAQLILTVADITSAGPQLGVAGVVATIVTGTLVAARVTRPVGVAAALLVVLVVAGQSSPWPSVPTVVVLDVGQGDAILLQDPSGRAVLIDGGSDPGTLDRALRRHAVSRLDVVVATHGDADHVAGLVELLGAYDVGELWVARFGTGSDLLAEVIDAALITDTPVIEVDAGVEMMLGTIRIEVVGPQRRYASDNDGSVAIMAAAGRSVLIPGDIEAIAQREMPPLRPDVLIVPHHGSSSTDQDWLERTVGDIAVLSYGENRYGHPNPEIVSVLELADTEIRSTFLEGDVVIPLVGSR</sequence>
<evidence type="ECO:0000256" key="5">
    <source>
        <dbReference type="ARBA" id="ARBA00023136"/>
    </source>
</evidence>
<dbReference type="InterPro" id="IPR036866">
    <property type="entry name" value="RibonucZ/Hydroxyglut_hydro"/>
</dbReference>
<evidence type="ECO:0000259" key="7">
    <source>
        <dbReference type="SMART" id="SM00849"/>
    </source>
</evidence>
<dbReference type="PANTHER" id="PTHR30619:SF7">
    <property type="entry name" value="BETA-LACTAMASE DOMAIN PROTEIN"/>
    <property type="match status" value="1"/>
</dbReference>
<dbReference type="CDD" id="cd07731">
    <property type="entry name" value="ComA-like_MBL-fold"/>
    <property type="match status" value="1"/>
</dbReference>
<keyword evidence="3 6" id="KW-0812">Transmembrane</keyword>
<dbReference type="SUPFAM" id="SSF56281">
    <property type="entry name" value="Metallo-hydrolase/oxidoreductase"/>
    <property type="match status" value="1"/>
</dbReference>
<dbReference type="EMBL" id="UOEI01000295">
    <property type="protein sequence ID" value="VAW00907.1"/>
    <property type="molecule type" value="Genomic_DNA"/>
</dbReference>
<evidence type="ECO:0000256" key="2">
    <source>
        <dbReference type="ARBA" id="ARBA00022475"/>
    </source>
</evidence>
<dbReference type="GO" id="GO:0005886">
    <property type="term" value="C:plasma membrane"/>
    <property type="evidence" value="ECO:0007669"/>
    <property type="project" value="UniProtKB-SubCell"/>
</dbReference>
<dbReference type="PANTHER" id="PTHR30619">
    <property type="entry name" value="DNA INTERNALIZATION/COMPETENCE PROTEIN COMEC/REC2"/>
    <property type="match status" value="1"/>
</dbReference>
<feature type="transmembrane region" description="Helical" evidence="6">
    <location>
        <begin position="240"/>
        <end position="261"/>
    </location>
</feature>
<keyword evidence="5 6" id="KW-0472">Membrane</keyword>